<dbReference type="AlphaFoldDB" id="A0AAE1FLQ1"/>
<keyword evidence="10" id="KW-1015">Disulfide bond</keyword>
<protein>
    <recommendedName>
        <fullName evidence="15">GDP-fucose protein O-fucosyltransferase 2</fullName>
        <ecNumber evidence="4">2.4.1.221</ecNumber>
    </recommendedName>
    <alternativeName>
        <fullName evidence="16">Peptide-O-fucosyltransferase 2</fullName>
    </alternativeName>
</protein>
<evidence type="ECO:0000256" key="5">
    <source>
        <dbReference type="ARBA" id="ARBA00022676"/>
    </source>
</evidence>
<dbReference type="GO" id="GO:0006004">
    <property type="term" value="P:fucose metabolic process"/>
    <property type="evidence" value="ECO:0007669"/>
    <property type="project" value="UniProtKB-KW"/>
</dbReference>
<dbReference type="GO" id="GO:0046922">
    <property type="term" value="F:peptide-O-fucosyltransferase activity"/>
    <property type="evidence" value="ECO:0007669"/>
    <property type="project" value="UniProtKB-EC"/>
</dbReference>
<evidence type="ECO:0000256" key="7">
    <source>
        <dbReference type="ARBA" id="ARBA00022729"/>
    </source>
</evidence>
<evidence type="ECO:0000256" key="18">
    <source>
        <dbReference type="ARBA" id="ARBA00048647"/>
    </source>
</evidence>
<evidence type="ECO:0000256" key="2">
    <source>
        <dbReference type="ARBA" id="ARBA00004555"/>
    </source>
</evidence>
<dbReference type="CDD" id="cd11298">
    <property type="entry name" value="O-FucT-2"/>
    <property type="match status" value="1"/>
</dbReference>
<evidence type="ECO:0000256" key="15">
    <source>
        <dbReference type="ARBA" id="ARBA00026232"/>
    </source>
</evidence>
<dbReference type="Gene3D" id="3.40.50.11350">
    <property type="match status" value="1"/>
</dbReference>
<evidence type="ECO:0000256" key="8">
    <source>
        <dbReference type="ARBA" id="ARBA00022824"/>
    </source>
</evidence>
<comment type="subcellular location">
    <subcellularLocation>
        <location evidence="1">Endoplasmic reticulum</location>
    </subcellularLocation>
    <subcellularLocation>
        <location evidence="2">Golgi apparatus</location>
    </subcellularLocation>
</comment>
<dbReference type="InterPro" id="IPR045130">
    <property type="entry name" value="OFUT2-like"/>
</dbReference>
<evidence type="ECO:0000256" key="10">
    <source>
        <dbReference type="ARBA" id="ARBA00023157"/>
    </source>
</evidence>
<comment type="catalytic activity">
    <reaction evidence="17">
        <text>L-threonyl-[protein] + GDP-beta-L-fucose = 3-O-(alpha-L-fucosyl)-L-threonyl-[protein] + GDP + H(+)</text>
        <dbReference type="Rhea" id="RHEA:70491"/>
        <dbReference type="Rhea" id="RHEA-COMP:11060"/>
        <dbReference type="Rhea" id="RHEA-COMP:17915"/>
        <dbReference type="ChEBI" id="CHEBI:15378"/>
        <dbReference type="ChEBI" id="CHEBI:30013"/>
        <dbReference type="ChEBI" id="CHEBI:57273"/>
        <dbReference type="ChEBI" id="CHEBI:58189"/>
        <dbReference type="ChEBI" id="CHEBI:189631"/>
        <dbReference type="EC" id="2.4.1.221"/>
    </reaction>
    <physiologicalReaction direction="left-to-right" evidence="17">
        <dbReference type="Rhea" id="RHEA:70492"/>
    </physiologicalReaction>
</comment>
<dbReference type="PANTHER" id="PTHR13398:SF0">
    <property type="entry name" value="GDP-FUCOSE PROTEIN O-FUCOSYLTRANSFERASE 2"/>
    <property type="match status" value="1"/>
</dbReference>
<evidence type="ECO:0000256" key="4">
    <source>
        <dbReference type="ARBA" id="ARBA00012196"/>
    </source>
</evidence>
<keyword evidence="6" id="KW-0808">Transferase</keyword>
<comment type="similarity">
    <text evidence="14">Belongs to the glycosyltransferase 68 family.</text>
</comment>
<dbReference type="Proteomes" id="UP001286313">
    <property type="component" value="Unassembled WGS sequence"/>
</dbReference>
<dbReference type="Pfam" id="PF10250">
    <property type="entry name" value="O-FucT"/>
    <property type="match status" value="1"/>
</dbReference>
<dbReference type="EMBL" id="JAWQEG010001918">
    <property type="protein sequence ID" value="KAK3875795.1"/>
    <property type="molecule type" value="Genomic_DNA"/>
</dbReference>
<dbReference type="Gene3D" id="3.40.50.11340">
    <property type="match status" value="1"/>
</dbReference>
<keyword evidence="13" id="KW-0119">Carbohydrate metabolism</keyword>
<evidence type="ECO:0000313" key="21">
    <source>
        <dbReference type="Proteomes" id="UP001286313"/>
    </source>
</evidence>
<evidence type="ECO:0000256" key="13">
    <source>
        <dbReference type="ARBA" id="ARBA00023277"/>
    </source>
</evidence>
<evidence type="ECO:0000256" key="17">
    <source>
        <dbReference type="ARBA" id="ARBA00047273"/>
    </source>
</evidence>
<dbReference type="GO" id="GO:0005783">
    <property type="term" value="C:endoplasmic reticulum"/>
    <property type="evidence" value="ECO:0007669"/>
    <property type="project" value="UniProtKB-SubCell"/>
</dbReference>
<evidence type="ECO:0000256" key="3">
    <source>
        <dbReference type="ARBA" id="ARBA00004922"/>
    </source>
</evidence>
<sequence>MSSSLVKILLCLVCFTLFVYVRSKEEEESCELGSERSARYLLYDVNPGEGFNLRRDVYLRIANLVRKLNQFDNWVLVLPPWGNLYHWRNVPRGTYFPWKAYFDMPSLNKWIQVMEFEDYVKVHGPRIRSAYVLQHYDEEWSGNWQEKYDERPCVNEHSFIFREEDEIWHGMKWGTVLEMQQLKCLSVQGYASSLLPLLTKEDDSRSIYLRRSETVLHDDFGGQWYWSARRSMRFAASLLKEAQRFRHEVLNSDDTHDKTQVKDDWRDTKPEHGTALGGPYISVHLRRRDFVHARNSEIPSLKKAAKQINQILKRENLTTVFVATDAPAQEVEELRTLVEGVLVVYEPSTEVLQRGGDGAVAIIDQIICSHARYFTGTYESTFSFRIQEEREIMGFQVETTFNRLCGKNAKCEQPAKWKISY</sequence>
<dbReference type="InterPro" id="IPR019378">
    <property type="entry name" value="GDP-Fuc_O-FucTrfase"/>
</dbReference>
<evidence type="ECO:0000256" key="11">
    <source>
        <dbReference type="ARBA" id="ARBA00023180"/>
    </source>
</evidence>
<evidence type="ECO:0000256" key="12">
    <source>
        <dbReference type="ARBA" id="ARBA00023253"/>
    </source>
</evidence>
<evidence type="ECO:0000313" key="20">
    <source>
        <dbReference type="EMBL" id="KAK3875795.1"/>
    </source>
</evidence>
<keyword evidence="5" id="KW-0328">Glycosyltransferase</keyword>
<evidence type="ECO:0000256" key="1">
    <source>
        <dbReference type="ARBA" id="ARBA00004240"/>
    </source>
</evidence>
<evidence type="ECO:0000256" key="6">
    <source>
        <dbReference type="ARBA" id="ARBA00022679"/>
    </source>
</evidence>
<evidence type="ECO:0000256" key="14">
    <source>
        <dbReference type="ARBA" id="ARBA00025803"/>
    </source>
</evidence>
<proteinExistence type="inferred from homology"/>
<feature type="signal peptide" evidence="19">
    <location>
        <begin position="1"/>
        <end position="23"/>
    </location>
</feature>
<keyword evidence="12" id="KW-0294">Fucose metabolism</keyword>
<evidence type="ECO:0000256" key="16">
    <source>
        <dbReference type="ARBA" id="ARBA00033083"/>
    </source>
</evidence>
<comment type="caution">
    <text evidence="20">The sequence shown here is derived from an EMBL/GenBank/DDBJ whole genome shotgun (WGS) entry which is preliminary data.</text>
</comment>
<organism evidence="20 21">
    <name type="scientific">Petrolisthes cinctipes</name>
    <name type="common">Flat porcelain crab</name>
    <dbReference type="NCBI Taxonomy" id="88211"/>
    <lineage>
        <taxon>Eukaryota</taxon>
        <taxon>Metazoa</taxon>
        <taxon>Ecdysozoa</taxon>
        <taxon>Arthropoda</taxon>
        <taxon>Crustacea</taxon>
        <taxon>Multicrustacea</taxon>
        <taxon>Malacostraca</taxon>
        <taxon>Eumalacostraca</taxon>
        <taxon>Eucarida</taxon>
        <taxon>Decapoda</taxon>
        <taxon>Pleocyemata</taxon>
        <taxon>Anomura</taxon>
        <taxon>Galatheoidea</taxon>
        <taxon>Porcellanidae</taxon>
        <taxon>Petrolisthes</taxon>
    </lineage>
</organism>
<dbReference type="PANTHER" id="PTHR13398">
    <property type="entry name" value="GDP-FUCOSE PROTEIN O-FUCOSYLTRANSFERASE 2"/>
    <property type="match status" value="1"/>
</dbReference>
<evidence type="ECO:0000256" key="9">
    <source>
        <dbReference type="ARBA" id="ARBA00023034"/>
    </source>
</evidence>
<dbReference type="GO" id="GO:0005794">
    <property type="term" value="C:Golgi apparatus"/>
    <property type="evidence" value="ECO:0007669"/>
    <property type="project" value="UniProtKB-SubCell"/>
</dbReference>
<gene>
    <name evidence="20" type="ORF">Pcinc_019349</name>
</gene>
<comment type="catalytic activity">
    <reaction evidence="18">
        <text>L-seryl-[protein] + GDP-beta-L-fucose = 3-O-(alpha-L-fucosyl)-L-seryl-[protein] + GDP + H(+)</text>
        <dbReference type="Rhea" id="RHEA:63644"/>
        <dbReference type="Rhea" id="RHEA-COMP:9863"/>
        <dbReference type="Rhea" id="RHEA-COMP:17914"/>
        <dbReference type="ChEBI" id="CHEBI:15378"/>
        <dbReference type="ChEBI" id="CHEBI:29999"/>
        <dbReference type="ChEBI" id="CHEBI:57273"/>
        <dbReference type="ChEBI" id="CHEBI:58189"/>
        <dbReference type="ChEBI" id="CHEBI:189632"/>
        <dbReference type="EC" id="2.4.1.221"/>
    </reaction>
    <physiologicalReaction direction="left-to-right" evidence="18">
        <dbReference type="Rhea" id="RHEA:63645"/>
    </physiologicalReaction>
</comment>
<evidence type="ECO:0000256" key="19">
    <source>
        <dbReference type="SAM" id="SignalP"/>
    </source>
</evidence>
<keyword evidence="21" id="KW-1185">Reference proteome</keyword>
<keyword evidence="7 19" id="KW-0732">Signal</keyword>
<dbReference type="EC" id="2.4.1.221" evidence="4"/>
<comment type="pathway">
    <text evidence="3">Protein modification; protein glycosylation.</text>
</comment>
<keyword evidence="9" id="KW-0333">Golgi apparatus</keyword>
<keyword evidence="11" id="KW-0325">Glycoprotein</keyword>
<keyword evidence="8" id="KW-0256">Endoplasmic reticulum</keyword>
<accession>A0AAE1FLQ1</accession>
<dbReference type="FunFam" id="3.40.50.11350:FF:000002">
    <property type="entry name" value="GDP-fucose protein O-fucosyltransferase 2"/>
    <property type="match status" value="1"/>
</dbReference>
<feature type="chain" id="PRO_5042183371" description="GDP-fucose protein O-fucosyltransferase 2" evidence="19">
    <location>
        <begin position="24"/>
        <end position="421"/>
    </location>
</feature>
<reference evidence="20" key="1">
    <citation type="submission" date="2023-10" db="EMBL/GenBank/DDBJ databases">
        <title>Genome assemblies of two species of porcelain crab, Petrolisthes cinctipes and Petrolisthes manimaculis (Anomura: Porcellanidae).</title>
        <authorList>
            <person name="Angst P."/>
        </authorList>
    </citation>
    <scope>NUCLEOTIDE SEQUENCE</scope>
    <source>
        <strain evidence="20">PB745_01</strain>
        <tissue evidence="20">Gill</tissue>
    </source>
</reference>
<name>A0AAE1FLQ1_PETCI</name>